<dbReference type="PANTHER" id="PTHR30290">
    <property type="entry name" value="PERIPLASMIC BINDING COMPONENT OF ABC TRANSPORTER"/>
    <property type="match status" value="1"/>
</dbReference>
<dbReference type="Proteomes" id="UP001331936">
    <property type="component" value="Unassembled WGS sequence"/>
</dbReference>
<dbReference type="Pfam" id="PF00496">
    <property type="entry name" value="SBP_bac_5"/>
    <property type="match status" value="1"/>
</dbReference>
<feature type="region of interest" description="Disordered" evidence="1">
    <location>
        <begin position="478"/>
        <end position="515"/>
    </location>
</feature>
<dbReference type="Gene3D" id="3.10.105.10">
    <property type="entry name" value="Dipeptide-binding Protein, Domain 3"/>
    <property type="match status" value="1"/>
</dbReference>
<dbReference type="InterPro" id="IPR039424">
    <property type="entry name" value="SBP_5"/>
</dbReference>
<gene>
    <name evidence="3" type="ORF">Q8814_20825</name>
</gene>
<sequence>MAVASTACTADPPPPIEQSEPTTTPPPAPQRSTVVVAIDNVDTGFNPHLLADQSPVANAVAKLVLPSAFRPVPAADNPAVTEWILDETVLVSAEVTGQNPTTITYQLRNDAQWSDGAPIAAEDFRYLWQQMITQPGVVDPAGYRLIDDVESSGGGKTVTVTLREPYPAWRELFTVMLPAHLVKDTPGGFATGLSESIPLSGGRFHVESVDRGRGEVLLERNDRFWDTPAVPDEILMRRGGSDAQLVESMRTGDVQVAQTNGGSSLLTQLGAVPGLRTAVRLQPRTLELTLNTRTPELADPRVRRGVLGLLDPDLLALVAAGTESSVVPARAQVLAPSDPGYVPTMPPRLPREEALRSLGEAGYVPVAPPAPDLAAPDAPPADAIPDGTLVREGAPLALVLGVPEGSETARTVARTAADLLLGAGIDATVTELPSEELYGEAVTEGAVHAVVGWMRAGEDAPTAAVSRFACPPALLAAEDGSAPTSAPAAPRDAPTAENPAAPETTETTTSSEDVSDARDAALAQLEAPSNLSGACDPSLDPDLRAALTGAGDARAILMDAQPELWELAVNLPILQDRAVVAAGPDVDGVSLTGAVPAGIVADTHLWKRTTR</sequence>
<dbReference type="RefSeq" id="WP_408015955.1">
    <property type="nucleotide sequence ID" value="NZ_JAUZMZ010000154.1"/>
</dbReference>
<dbReference type="SUPFAM" id="SSF53850">
    <property type="entry name" value="Periplasmic binding protein-like II"/>
    <property type="match status" value="1"/>
</dbReference>
<accession>A0ABU7JWY6</accession>
<dbReference type="InterPro" id="IPR000914">
    <property type="entry name" value="SBP_5_dom"/>
</dbReference>
<dbReference type="CDD" id="cd08501">
    <property type="entry name" value="PBP2_Lpqw"/>
    <property type="match status" value="1"/>
</dbReference>
<proteinExistence type="predicted"/>
<keyword evidence="4" id="KW-1185">Reference proteome</keyword>
<evidence type="ECO:0000313" key="4">
    <source>
        <dbReference type="Proteomes" id="UP001331936"/>
    </source>
</evidence>
<feature type="domain" description="Solute-binding protein family 5" evidence="2">
    <location>
        <begin position="97"/>
        <end position="466"/>
    </location>
</feature>
<dbReference type="Gene3D" id="3.90.76.10">
    <property type="entry name" value="Dipeptide-binding Protein, Domain 1"/>
    <property type="match status" value="1"/>
</dbReference>
<feature type="region of interest" description="Disordered" evidence="1">
    <location>
        <begin position="1"/>
        <end position="30"/>
    </location>
</feature>
<name>A0ABU7JWY6_9NOCA</name>
<organism evidence="3 4">
    <name type="scientific">Rhodococcus chondri</name>
    <dbReference type="NCBI Taxonomy" id="3065941"/>
    <lineage>
        <taxon>Bacteria</taxon>
        <taxon>Bacillati</taxon>
        <taxon>Actinomycetota</taxon>
        <taxon>Actinomycetes</taxon>
        <taxon>Mycobacteriales</taxon>
        <taxon>Nocardiaceae</taxon>
        <taxon>Rhodococcus</taxon>
    </lineage>
</organism>
<feature type="compositionally biased region" description="Low complexity" evidence="1">
    <location>
        <begin position="493"/>
        <end position="509"/>
    </location>
</feature>
<comment type="caution">
    <text evidence="3">The sequence shown here is derived from an EMBL/GenBank/DDBJ whole genome shotgun (WGS) entry which is preliminary data.</text>
</comment>
<evidence type="ECO:0000259" key="2">
    <source>
        <dbReference type="Pfam" id="PF00496"/>
    </source>
</evidence>
<dbReference type="EMBL" id="JAUZMZ010000154">
    <property type="protein sequence ID" value="MEE2034530.1"/>
    <property type="molecule type" value="Genomic_DNA"/>
</dbReference>
<dbReference type="PANTHER" id="PTHR30290:SF65">
    <property type="entry name" value="MONOACYL PHOSPHATIDYLINOSITOL TETRAMANNOSIDE-BINDING PROTEIN LPQW-RELATED"/>
    <property type="match status" value="1"/>
</dbReference>
<evidence type="ECO:0000313" key="3">
    <source>
        <dbReference type="EMBL" id="MEE2034530.1"/>
    </source>
</evidence>
<protein>
    <submittedName>
        <fullName evidence="3">ABC transporter family substrate-binding protein</fullName>
    </submittedName>
</protein>
<reference evidence="3 4" key="1">
    <citation type="submission" date="2023-08" db="EMBL/GenBank/DDBJ databases">
        <authorList>
            <person name="Girao M."/>
            <person name="Carvalho M.F."/>
        </authorList>
    </citation>
    <scope>NUCLEOTIDE SEQUENCE [LARGE SCALE GENOMIC DNA]</scope>
    <source>
        <strain evidence="3 4">CC-R104</strain>
    </source>
</reference>
<evidence type="ECO:0000256" key="1">
    <source>
        <dbReference type="SAM" id="MobiDB-lite"/>
    </source>
</evidence>